<protein>
    <submittedName>
        <fullName evidence="3">DNA glycosylase</fullName>
    </submittedName>
</protein>
<accession>A0AA40ERF4</accession>
<dbReference type="PANTHER" id="PTHR47203">
    <property type="match status" value="1"/>
</dbReference>
<dbReference type="SMART" id="SM00478">
    <property type="entry name" value="ENDO3c"/>
    <property type="match status" value="1"/>
</dbReference>
<dbReference type="AlphaFoldDB" id="A0AA40ERF4"/>
<feature type="region of interest" description="Disordered" evidence="1">
    <location>
        <begin position="1"/>
        <end position="77"/>
    </location>
</feature>
<gene>
    <name evidence="3" type="ORF">B0T18DRAFT_416541</name>
</gene>
<dbReference type="GO" id="GO:0000702">
    <property type="term" value="F:oxidized base lesion DNA N-glycosylase activity"/>
    <property type="evidence" value="ECO:0007669"/>
    <property type="project" value="UniProtKB-ARBA"/>
</dbReference>
<reference evidence="3" key="1">
    <citation type="submission" date="2023-06" db="EMBL/GenBank/DDBJ databases">
        <title>Genome-scale phylogeny and comparative genomics of the fungal order Sordariales.</title>
        <authorList>
            <consortium name="Lawrence Berkeley National Laboratory"/>
            <person name="Hensen N."/>
            <person name="Bonometti L."/>
            <person name="Westerberg I."/>
            <person name="Brannstrom I.O."/>
            <person name="Guillou S."/>
            <person name="Cros-Aarteil S."/>
            <person name="Calhoun S."/>
            <person name="Haridas S."/>
            <person name="Kuo A."/>
            <person name="Mondo S."/>
            <person name="Pangilinan J."/>
            <person name="Riley R."/>
            <person name="LaButti K."/>
            <person name="Andreopoulos B."/>
            <person name="Lipzen A."/>
            <person name="Chen C."/>
            <person name="Yanf M."/>
            <person name="Daum C."/>
            <person name="Ng V."/>
            <person name="Clum A."/>
            <person name="Steindorff A."/>
            <person name="Ohm R."/>
            <person name="Martin F."/>
            <person name="Silar P."/>
            <person name="Natvig D."/>
            <person name="Lalanne C."/>
            <person name="Gautier V."/>
            <person name="Ament-velasquez S.L."/>
            <person name="Kruys A."/>
            <person name="Hutchinson M.I."/>
            <person name="Powell A.J."/>
            <person name="Barry K."/>
            <person name="Miller A.N."/>
            <person name="Grigoriev I.V."/>
            <person name="Debuchy R."/>
            <person name="Gladieux P."/>
            <person name="Thoren M.H."/>
            <person name="Johannesson H."/>
        </authorList>
    </citation>
    <scope>NUCLEOTIDE SEQUENCE</scope>
    <source>
        <strain evidence="3">SMH3187-1</strain>
    </source>
</reference>
<evidence type="ECO:0000313" key="3">
    <source>
        <dbReference type="EMBL" id="KAK0744098.1"/>
    </source>
</evidence>
<proteinExistence type="predicted"/>
<dbReference type="InterPro" id="IPR011257">
    <property type="entry name" value="DNA_glycosylase"/>
</dbReference>
<dbReference type="Pfam" id="PF00730">
    <property type="entry name" value="HhH-GPD"/>
    <property type="match status" value="1"/>
</dbReference>
<dbReference type="Gene3D" id="1.10.1670.10">
    <property type="entry name" value="Helix-hairpin-Helix base-excision DNA repair enzymes (C-terminal)"/>
    <property type="match status" value="1"/>
</dbReference>
<evidence type="ECO:0000313" key="4">
    <source>
        <dbReference type="Proteomes" id="UP001172155"/>
    </source>
</evidence>
<dbReference type="InterPro" id="IPR023170">
    <property type="entry name" value="HhH_base_excis_C"/>
</dbReference>
<organism evidence="3 4">
    <name type="scientific">Schizothecium vesticola</name>
    <dbReference type="NCBI Taxonomy" id="314040"/>
    <lineage>
        <taxon>Eukaryota</taxon>
        <taxon>Fungi</taxon>
        <taxon>Dikarya</taxon>
        <taxon>Ascomycota</taxon>
        <taxon>Pezizomycotina</taxon>
        <taxon>Sordariomycetes</taxon>
        <taxon>Sordariomycetidae</taxon>
        <taxon>Sordariales</taxon>
        <taxon>Schizotheciaceae</taxon>
        <taxon>Schizothecium</taxon>
    </lineage>
</organism>
<dbReference type="Gene3D" id="1.10.340.30">
    <property type="entry name" value="Hypothetical protein, domain 2"/>
    <property type="match status" value="1"/>
</dbReference>
<dbReference type="SUPFAM" id="SSF48150">
    <property type="entry name" value="DNA-glycosylase"/>
    <property type="match status" value="1"/>
</dbReference>
<dbReference type="EMBL" id="JAUKUD010000005">
    <property type="protein sequence ID" value="KAK0744098.1"/>
    <property type="molecule type" value="Genomic_DNA"/>
</dbReference>
<dbReference type="CDD" id="cd00056">
    <property type="entry name" value="ENDO3c"/>
    <property type="match status" value="1"/>
</dbReference>
<feature type="compositionally biased region" description="Polar residues" evidence="1">
    <location>
        <begin position="8"/>
        <end position="18"/>
    </location>
</feature>
<keyword evidence="4" id="KW-1185">Reference proteome</keyword>
<dbReference type="PANTHER" id="PTHR47203:SF1">
    <property type="entry name" value="HYPOTHETICAL BASE EXCISION DNA REPAIR PROTEIN (EUROFUNG)"/>
    <property type="match status" value="1"/>
</dbReference>
<dbReference type="GO" id="GO:0006285">
    <property type="term" value="P:base-excision repair, AP site formation"/>
    <property type="evidence" value="ECO:0007669"/>
    <property type="project" value="UniProtKB-ARBA"/>
</dbReference>
<name>A0AA40ERF4_9PEZI</name>
<dbReference type="InterPro" id="IPR003265">
    <property type="entry name" value="HhH-GPD_domain"/>
</dbReference>
<comment type="caution">
    <text evidence="3">The sequence shown here is derived from an EMBL/GenBank/DDBJ whole genome shotgun (WGS) entry which is preliminary data.</text>
</comment>
<feature type="domain" description="HhH-GPD" evidence="2">
    <location>
        <begin position="154"/>
        <end position="320"/>
    </location>
</feature>
<dbReference type="Proteomes" id="UP001172155">
    <property type="component" value="Unassembled WGS sequence"/>
</dbReference>
<evidence type="ECO:0000259" key="2">
    <source>
        <dbReference type="SMART" id="SM00478"/>
    </source>
</evidence>
<evidence type="ECO:0000256" key="1">
    <source>
        <dbReference type="SAM" id="MobiDB-lite"/>
    </source>
</evidence>
<sequence>MTKAHRIATSTATRQSLSRAAKVKKQEPPERSALIKNEPGSPEPPSAIPLKRSLTPTASPPLKKRKLEPTSPPPTNLSATLQARKLKLYTQHNHQSPFPSFPHPTPEECKLAHRILASIHGVRRRPVGPPVPSSSVAGCGASPTVIDALIRTILSQNTSSSNSSRAYRSIAATYGDPKEDEQKVWKEVAKRGPAALEEAIKTGGLAKTKSRVIVSLLEQVHERYGVYSLDHLHETADEDAVMEELLSFKGVGPKTASCVLLFCLGRESFAVDTHVWRISGILGWRPTGATREETHLHLDVKIPGEDKYGLHVLMVVHGKMCEECKAGGKRLGKCELRRAFKGLSDR</sequence>